<gene>
    <name evidence="1" type="ORF">Vadar_007043</name>
</gene>
<dbReference type="EMBL" id="CM037153">
    <property type="protein sequence ID" value="KAH7856931.1"/>
    <property type="molecule type" value="Genomic_DNA"/>
</dbReference>
<protein>
    <submittedName>
        <fullName evidence="1">Uncharacterized protein</fullName>
    </submittedName>
</protein>
<evidence type="ECO:0000313" key="1">
    <source>
        <dbReference type="EMBL" id="KAH7856931.1"/>
    </source>
</evidence>
<organism evidence="1 2">
    <name type="scientific">Vaccinium darrowii</name>
    <dbReference type="NCBI Taxonomy" id="229202"/>
    <lineage>
        <taxon>Eukaryota</taxon>
        <taxon>Viridiplantae</taxon>
        <taxon>Streptophyta</taxon>
        <taxon>Embryophyta</taxon>
        <taxon>Tracheophyta</taxon>
        <taxon>Spermatophyta</taxon>
        <taxon>Magnoliopsida</taxon>
        <taxon>eudicotyledons</taxon>
        <taxon>Gunneridae</taxon>
        <taxon>Pentapetalae</taxon>
        <taxon>asterids</taxon>
        <taxon>Ericales</taxon>
        <taxon>Ericaceae</taxon>
        <taxon>Vaccinioideae</taxon>
        <taxon>Vaccinieae</taxon>
        <taxon>Vaccinium</taxon>
    </lineage>
</organism>
<name>A0ACB7YU19_9ERIC</name>
<comment type="caution">
    <text evidence="1">The sequence shown here is derived from an EMBL/GenBank/DDBJ whole genome shotgun (WGS) entry which is preliminary data.</text>
</comment>
<sequence length="898" mass="101138">MGLQSFFHEALDVEPVEKMRSHEKVLDVNVDDSVSIAKASSGVSESDDCDLVSDEPLHNLIFSILSSDQNEPQMSTEIVPVEETNHSSSPTSNNPIQHTPTNNLNNKENSKQAVVDQPKPKKESSKVTTLCLPFKSKQENSKPESVNGEPGLTEPDPTGINCSSSATRPNEGNANGGGGHSVAKPLSRLVEADLEVIDNASERIKTYQRQLDAAKERFKKLNPDTEREEDFRELVKIVEKLKRKILFQHKDEKEESIVPRAWHDGGANLIGTNADSMFDIPNLTKNAAFELTLVFKEFEASYRELTMELKMCLLSFSIFPENAQIKKRVMLYWWIGEGFVPPLRERNNNAADDRKRTAEHFANKFFKKLVAKGYVEPMRKKFAAGENICKMHPFVRSMVIKLAKRANFFDFDDEGNIDGDKCSSLRACLTGKVLPKIESFEKLYALFNLDEAFLEFSPELFAKMKNVNVLYLGRWQTSAIHHIEIEDTKTLKMKNANVLDGLKHVKHLRFLSLQGISRIVQLPESISKLSNLTILDIRACHNLEVLPEGIGLLKNLTHLDMSECYLLDQMPKGLALLSKLEVLSGFVVGDSDRETSCNLEDLGKLTNLRKLSIHTGDNHFPSGKDLRALNEYKALKKLTIAWGRGSVQAKGGETDKQDNSGGNSLAREKREENKKKDHNEAEQGTEVSKRSVLTRFSTSKQSPGTTNVGGGEDSKNNSIRGKQSPRTPNKENREDGKNKDVSEPTTPSSKRSILKLKSSISKALVAASQIVHSPSSREVVVLTLGLTKLDLQCFPEMIPPKWLKANKMKSLKQLYIRGGKFSDLGQFQDFDDEEAVHGGIEKVRWEVQELRLRYLTEIEMDWRELQDLFPNLRYLEKVKCPRLTLFPCDESGVWIKKE</sequence>
<keyword evidence="2" id="KW-1185">Reference proteome</keyword>
<proteinExistence type="predicted"/>
<accession>A0ACB7YU19</accession>
<dbReference type="Proteomes" id="UP000828048">
    <property type="component" value="Chromosome 3"/>
</dbReference>
<evidence type="ECO:0000313" key="2">
    <source>
        <dbReference type="Proteomes" id="UP000828048"/>
    </source>
</evidence>
<reference evidence="1 2" key="1">
    <citation type="journal article" date="2021" name="Hortic Res">
        <title>High-quality reference genome and annotation aids understanding of berry development for evergreen blueberry (Vaccinium darrowii).</title>
        <authorList>
            <person name="Yu J."/>
            <person name="Hulse-Kemp A.M."/>
            <person name="Babiker E."/>
            <person name="Staton M."/>
        </authorList>
    </citation>
    <scope>NUCLEOTIDE SEQUENCE [LARGE SCALE GENOMIC DNA]</scope>
    <source>
        <strain evidence="2">cv. NJ 8807/NJ 8810</strain>
        <tissue evidence="1">Young leaf</tissue>
    </source>
</reference>